<dbReference type="InParanoid" id="A0A0D2A3H9"/>
<reference evidence="1 2" key="1">
    <citation type="submission" date="2015-01" db="EMBL/GenBank/DDBJ databases">
        <title>The Genome Sequence of Ochroconis gallopava CBS43764.</title>
        <authorList>
            <consortium name="The Broad Institute Genomics Platform"/>
            <person name="Cuomo C."/>
            <person name="de Hoog S."/>
            <person name="Gorbushina A."/>
            <person name="Stielow B."/>
            <person name="Teixiera M."/>
            <person name="Abouelleil A."/>
            <person name="Chapman S.B."/>
            <person name="Priest M."/>
            <person name="Young S.K."/>
            <person name="Wortman J."/>
            <person name="Nusbaum C."/>
            <person name="Birren B."/>
        </authorList>
    </citation>
    <scope>NUCLEOTIDE SEQUENCE [LARGE SCALE GENOMIC DNA]</scope>
    <source>
        <strain evidence="1 2">CBS 43764</strain>
    </source>
</reference>
<sequence length="172" mass="19198">MDELSQWHRAMTTVVLFGTWEMPISSTTLADAFRVIDADEFLQKMMYATRQCAWTADLYAIKADAIFTVDGIPQCTPIPMVTAPKSTGAQPHHAWYQAFLREMWTIWNQTPSVVVVKMILPISIIRPHAAATPMNCLPIPSMTIPSTPSPLSDSQYLAESKTLPSTADMAFY</sequence>
<name>A0A0D2A3H9_9PEZI</name>
<accession>A0A0D2A3H9</accession>
<dbReference type="EMBL" id="KN847555">
    <property type="protein sequence ID" value="KIW01378.1"/>
    <property type="molecule type" value="Genomic_DNA"/>
</dbReference>
<dbReference type="RefSeq" id="XP_016211247.1">
    <property type="nucleotide sequence ID" value="XM_016360875.1"/>
</dbReference>
<gene>
    <name evidence="1" type="ORF">PV09_07146</name>
</gene>
<dbReference type="GeneID" id="27315119"/>
<dbReference type="AlphaFoldDB" id="A0A0D2A3H9"/>
<protein>
    <submittedName>
        <fullName evidence="1">Uncharacterized protein</fullName>
    </submittedName>
</protein>
<dbReference type="HOGENOM" id="CLU_1556462_0_0_1"/>
<keyword evidence="2" id="KW-1185">Reference proteome</keyword>
<organism evidence="1 2">
    <name type="scientific">Verruconis gallopava</name>
    <dbReference type="NCBI Taxonomy" id="253628"/>
    <lineage>
        <taxon>Eukaryota</taxon>
        <taxon>Fungi</taxon>
        <taxon>Dikarya</taxon>
        <taxon>Ascomycota</taxon>
        <taxon>Pezizomycotina</taxon>
        <taxon>Dothideomycetes</taxon>
        <taxon>Pleosporomycetidae</taxon>
        <taxon>Venturiales</taxon>
        <taxon>Sympoventuriaceae</taxon>
        <taxon>Verruconis</taxon>
    </lineage>
</organism>
<dbReference type="Proteomes" id="UP000053259">
    <property type="component" value="Unassembled WGS sequence"/>
</dbReference>
<proteinExistence type="predicted"/>
<dbReference type="VEuPathDB" id="FungiDB:PV09_07146"/>
<evidence type="ECO:0000313" key="2">
    <source>
        <dbReference type="Proteomes" id="UP000053259"/>
    </source>
</evidence>
<evidence type="ECO:0000313" key="1">
    <source>
        <dbReference type="EMBL" id="KIW01378.1"/>
    </source>
</evidence>